<evidence type="ECO:0000256" key="2">
    <source>
        <dbReference type="SAM" id="MobiDB-lite"/>
    </source>
</evidence>
<feature type="compositionally biased region" description="Basic and acidic residues" evidence="2">
    <location>
        <begin position="242"/>
        <end position="252"/>
    </location>
</feature>
<accession>A0A077YXC0</accession>
<dbReference type="Gene3D" id="3.40.30.10">
    <property type="entry name" value="Glutaredoxin"/>
    <property type="match status" value="1"/>
</dbReference>
<dbReference type="PANTHER" id="PTHR12232:SF0">
    <property type="entry name" value="THIOREDOXIN DOMAIN-CONTAINING PROTEIN"/>
    <property type="match status" value="1"/>
</dbReference>
<proteinExistence type="inferred from homology"/>
<reference evidence="3" key="1">
    <citation type="submission" date="2014-01" db="EMBL/GenBank/DDBJ databases">
        <authorList>
            <person name="Aslett M."/>
        </authorList>
    </citation>
    <scope>NUCLEOTIDE SEQUENCE</scope>
</reference>
<dbReference type="PROSITE" id="PS51354">
    <property type="entry name" value="GLUTAREDOXIN_2"/>
    <property type="match status" value="1"/>
</dbReference>
<dbReference type="AlphaFoldDB" id="A0A077YXC0"/>
<feature type="compositionally biased region" description="Acidic residues" evidence="2">
    <location>
        <begin position="179"/>
        <end position="200"/>
    </location>
</feature>
<name>A0A077YXC0_TRITR</name>
<comment type="similarity">
    <text evidence="1">Belongs to the SH3BGR family.</text>
</comment>
<dbReference type="Proteomes" id="UP000030665">
    <property type="component" value="Unassembled WGS sequence"/>
</dbReference>
<dbReference type="SUPFAM" id="SSF52833">
    <property type="entry name" value="Thioredoxin-like"/>
    <property type="match status" value="1"/>
</dbReference>
<evidence type="ECO:0000313" key="3">
    <source>
        <dbReference type="EMBL" id="CDW52426.1"/>
    </source>
</evidence>
<dbReference type="InterPro" id="IPR051033">
    <property type="entry name" value="SH3BGR"/>
</dbReference>
<dbReference type="GO" id="GO:0005737">
    <property type="term" value="C:cytoplasm"/>
    <property type="evidence" value="ECO:0007669"/>
    <property type="project" value="TreeGrafter"/>
</dbReference>
<dbReference type="OrthoDB" id="9932926at2759"/>
<feature type="compositionally biased region" description="Acidic residues" evidence="2">
    <location>
        <begin position="224"/>
        <end position="237"/>
    </location>
</feature>
<reference evidence="3" key="2">
    <citation type="submission" date="2014-03" db="EMBL/GenBank/DDBJ databases">
        <title>The whipworm genome and dual-species transcriptomics of an intimate host-pathogen interaction.</title>
        <authorList>
            <person name="Foth B.J."/>
            <person name="Tsai I.J."/>
            <person name="Reid A.J."/>
            <person name="Bancroft A.J."/>
            <person name="Nichol S."/>
            <person name="Tracey A."/>
            <person name="Holroyd N."/>
            <person name="Cotton J.A."/>
            <person name="Stanley E.J."/>
            <person name="Zarowiecki M."/>
            <person name="Liu J.Z."/>
            <person name="Huckvale T."/>
            <person name="Cooper P.J."/>
            <person name="Grencis R.K."/>
            <person name="Berriman M."/>
        </authorList>
    </citation>
    <scope>NUCLEOTIDE SEQUENCE [LARGE SCALE GENOMIC DNA]</scope>
</reference>
<sequence length="301" mass="32799">MASSVVRVVVSSVTPSLEAKKKTQWALMVLDGASVPYETVDLCDPSKRDSAEVQMWKEKSSLKPGKYPQFFSEGIYLGDVEDFENAVESCSIRDFLKLPELTHSSAEHEVESSDALGIMTEPYSTTGSYLISSADDEISNSITEEGSAKDQLVNEKLDESKVIVERGKVNEDGSMEGQESVDEVSDVEEEGNEEDKESTEEQTSVHDEGDSAKKESIQEQESVVSEEEVKDLSDVEPTESVAKGDEDDKRAGLPENLNLGSENGLPPSKEGHTTFNDVEGDSLEEANVSLTNSNNVSAVRD</sequence>
<dbReference type="Pfam" id="PF04908">
    <property type="entry name" value="SH3BGR"/>
    <property type="match status" value="1"/>
</dbReference>
<feature type="compositionally biased region" description="Polar residues" evidence="2">
    <location>
        <begin position="288"/>
        <end position="301"/>
    </location>
</feature>
<protein>
    <submittedName>
        <fullName evidence="3">SH3BGR domain containing protein</fullName>
    </submittedName>
</protein>
<feature type="compositionally biased region" description="Basic and acidic residues" evidence="2">
    <location>
        <begin position="203"/>
        <end position="217"/>
    </location>
</feature>
<dbReference type="EMBL" id="HG805822">
    <property type="protein sequence ID" value="CDW52426.1"/>
    <property type="molecule type" value="Genomic_DNA"/>
</dbReference>
<dbReference type="PANTHER" id="PTHR12232">
    <property type="entry name" value="SH3 DOMAIN-BINDING GLUTAMIC ACID-RICH-LIKE PROTEIN"/>
    <property type="match status" value="1"/>
</dbReference>
<feature type="region of interest" description="Disordered" evidence="2">
    <location>
        <begin position="165"/>
        <end position="301"/>
    </location>
</feature>
<dbReference type="InterPro" id="IPR006993">
    <property type="entry name" value="Glut_rich_SH3-bd"/>
</dbReference>
<keyword evidence="4" id="KW-1185">Reference proteome</keyword>
<gene>
    <name evidence="3" type="ORF">TTRE_0000068501</name>
</gene>
<evidence type="ECO:0000313" key="4">
    <source>
        <dbReference type="Proteomes" id="UP000030665"/>
    </source>
</evidence>
<dbReference type="STRING" id="36087.A0A077YXC0"/>
<dbReference type="InterPro" id="IPR036249">
    <property type="entry name" value="Thioredoxin-like_sf"/>
</dbReference>
<organism evidence="3 4">
    <name type="scientific">Trichuris trichiura</name>
    <name type="common">Whipworm</name>
    <name type="synonym">Trichocephalus trichiurus</name>
    <dbReference type="NCBI Taxonomy" id="36087"/>
    <lineage>
        <taxon>Eukaryota</taxon>
        <taxon>Metazoa</taxon>
        <taxon>Ecdysozoa</taxon>
        <taxon>Nematoda</taxon>
        <taxon>Enoplea</taxon>
        <taxon>Dorylaimia</taxon>
        <taxon>Trichinellida</taxon>
        <taxon>Trichuridae</taxon>
        <taxon>Trichuris</taxon>
    </lineage>
</organism>
<evidence type="ECO:0000256" key="1">
    <source>
        <dbReference type="ARBA" id="ARBA00007764"/>
    </source>
</evidence>